<feature type="region of interest" description="Disordered" evidence="1">
    <location>
        <begin position="206"/>
        <end position="247"/>
    </location>
</feature>
<evidence type="ECO:0000313" key="3">
    <source>
        <dbReference type="Proteomes" id="UP000663827"/>
    </source>
</evidence>
<sequence length="539" mass="58360">MRGRAVSNDPNEPLEEGEERSPEQRVGKPNPRGKRRPDPKGNWDSFVADEDEEMSEPLAISFSLTPAADQKSFQIPVKVAQEYSRHHYTIKLSREAEPPPTPSSIPFAFTFSAHSQVAHSVAGSITIAWSISDSLPFPLIIKASPISLSLAISPVASNPRSRTLDRTRPQKFNSGAQPFSHCHQYSRTFDTHRPAFAYWGQSTVNAHCSRPRGDREPPRGPRNMVGLNAGPPPSAPGMNSGPGWDRPQLAFQSYLAAVQSKLDERQGKRKDEDTADDEPNIADPATAGVKGEPDAMDLDAPEEHGTGRSYSNTPAPGPSIGGSRVASPAHPYVRQSSTSLHASPLVGQGVSLPASSGPGLPHTAQLSQFPQSHPLPLPPRPRSPPRGPRATRGLPEKPKAVGPEPGREGGVERDRGADIIDRGRNRNDWGDKGRASGEPERKGHILGTNLAQQIRAPAPRATTRNSLFPELEKELAALEEQRMRLANEHFPLEVALRQAVDELALSTIEYRAAEDRRIMTETVLEAMVKGGGLAASGDI</sequence>
<evidence type="ECO:0000256" key="1">
    <source>
        <dbReference type="SAM" id="MobiDB-lite"/>
    </source>
</evidence>
<dbReference type="EMBL" id="CAJNJQ010004698">
    <property type="protein sequence ID" value="CAE7213207.1"/>
    <property type="molecule type" value="Genomic_DNA"/>
</dbReference>
<feature type="region of interest" description="Disordered" evidence="1">
    <location>
        <begin position="158"/>
        <end position="179"/>
    </location>
</feature>
<feature type="region of interest" description="Disordered" evidence="1">
    <location>
        <begin position="261"/>
        <end position="445"/>
    </location>
</feature>
<proteinExistence type="predicted"/>
<comment type="caution">
    <text evidence="2">The sequence shown here is derived from an EMBL/GenBank/DDBJ whole genome shotgun (WGS) entry which is preliminary data.</text>
</comment>
<evidence type="ECO:0000313" key="2">
    <source>
        <dbReference type="EMBL" id="CAE7213207.1"/>
    </source>
</evidence>
<feature type="compositionally biased region" description="Basic and acidic residues" evidence="1">
    <location>
        <begin position="394"/>
        <end position="443"/>
    </location>
</feature>
<dbReference type="Proteomes" id="UP000663827">
    <property type="component" value="Unassembled WGS sequence"/>
</dbReference>
<name>A0A8H3EBA4_9AGAM</name>
<dbReference type="AlphaFoldDB" id="A0A8H3EBA4"/>
<feature type="compositionally biased region" description="Pro residues" evidence="1">
    <location>
        <begin position="373"/>
        <end position="387"/>
    </location>
</feature>
<reference evidence="2" key="1">
    <citation type="submission" date="2021-01" db="EMBL/GenBank/DDBJ databases">
        <authorList>
            <person name="Kaushik A."/>
        </authorList>
    </citation>
    <scope>NUCLEOTIDE SEQUENCE</scope>
    <source>
        <strain evidence="2">AG5</strain>
    </source>
</reference>
<protein>
    <submittedName>
        <fullName evidence="2">Uncharacterized protein</fullName>
    </submittedName>
</protein>
<organism evidence="2 3">
    <name type="scientific">Rhizoctonia solani</name>
    <dbReference type="NCBI Taxonomy" id="456999"/>
    <lineage>
        <taxon>Eukaryota</taxon>
        <taxon>Fungi</taxon>
        <taxon>Dikarya</taxon>
        <taxon>Basidiomycota</taxon>
        <taxon>Agaricomycotina</taxon>
        <taxon>Agaricomycetes</taxon>
        <taxon>Cantharellales</taxon>
        <taxon>Ceratobasidiaceae</taxon>
        <taxon>Rhizoctonia</taxon>
    </lineage>
</organism>
<accession>A0A8H3EBA4</accession>
<gene>
    <name evidence="2" type="ORF">RDB_LOCUS155437</name>
</gene>
<feature type="compositionally biased region" description="Polar residues" evidence="1">
    <location>
        <begin position="170"/>
        <end position="179"/>
    </location>
</feature>
<feature type="compositionally biased region" description="Basic and acidic residues" evidence="1">
    <location>
        <begin position="261"/>
        <end position="272"/>
    </location>
</feature>
<feature type="region of interest" description="Disordered" evidence="1">
    <location>
        <begin position="1"/>
        <end position="52"/>
    </location>
</feature>